<proteinExistence type="predicted"/>
<organism evidence="1 2">
    <name type="scientific">Halteria grandinella</name>
    <dbReference type="NCBI Taxonomy" id="5974"/>
    <lineage>
        <taxon>Eukaryota</taxon>
        <taxon>Sar</taxon>
        <taxon>Alveolata</taxon>
        <taxon>Ciliophora</taxon>
        <taxon>Intramacronucleata</taxon>
        <taxon>Spirotrichea</taxon>
        <taxon>Stichotrichia</taxon>
        <taxon>Sporadotrichida</taxon>
        <taxon>Halteriidae</taxon>
        <taxon>Halteria</taxon>
    </lineage>
</organism>
<sequence>MQIDHHGVLSVHSFEFKNFGQNFVFRQVIQCQRFLYDFRVFSSNLASKFLVFQSISMLILSRLQRSLQIQRRL</sequence>
<comment type="caution">
    <text evidence="1">The sequence shown here is derived from an EMBL/GenBank/DDBJ whole genome shotgun (WGS) entry which is preliminary data.</text>
</comment>
<name>A0A8J8NZ73_HALGN</name>
<reference evidence="1" key="1">
    <citation type="submission" date="2019-06" db="EMBL/GenBank/DDBJ databases">
        <authorList>
            <person name="Zheng W."/>
        </authorList>
    </citation>
    <scope>NUCLEOTIDE SEQUENCE</scope>
    <source>
        <strain evidence="1">QDHG01</strain>
    </source>
</reference>
<gene>
    <name evidence="1" type="ORF">FGO68_gene11581</name>
</gene>
<evidence type="ECO:0000313" key="2">
    <source>
        <dbReference type="Proteomes" id="UP000785679"/>
    </source>
</evidence>
<accession>A0A8J8NZ73</accession>
<dbReference type="Proteomes" id="UP000785679">
    <property type="component" value="Unassembled WGS sequence"/>
</dbReference>
<dbReference type="AlphaFoldDB" id="A0A8J8NZ73"/>
<keyword evidence="2" id="KW-1185">Reference proteome</keyword>
<protein>
    <submittedName>
        <fullName evidence="1">Uncharacterized protein</fullName>
    </submittedName>
</protein>
<evidence type="ECO:0000313" key="1">
    <source>
        <dbReference type="EMBL" id="TNV84117.1"/>
    </source>
</evidence>
<dbReference type="EMBL" id="RRYP01003126">
    <property type="protein sequence ID" value="TNV84117.1"/>
    <property type="molecule type" value="Genomic_DNA"/>
</dbReference>